<dbReference type="RefSeq" id="WP_150644064.1">
    <property type="nucleotide sequence ID" value="NZ_CABVHQ010000049.1"/>
</dbReference>
<dbReference type="EMBL" id="CABVHQ010000049">
    <property type="protein sequence ID" value="VVO21332.1"/>
    <property type="molecule type" value="Genomic_DNA"/>
</dbReference>
<dbReference type="NCBIfam" id="NF005559">
    <property type="entry name" value="PRK07231.1"/>
    <property type="match status" value="1"/>
</dbReference>
<dbReference type="Pfam" id="PF13561">
    <property type="entry name" value="adh_short_C2"/>
    <property type="match status" value="1"/>
</dbReference>
<dbReference type="InterPro" id="IPR036291">
    <property type="entry name" value="NAD(P)-bd_dom_sf"/>
</dbReference>
<gene>
    <name evidence="5" type="primary">lvr_2</name>
    <name evidence="5" type="ORF">PS691_04212</name>
</gene>
<organism evidence="5 6">
    <name type="scientific">Pseudomonas fluorescens</name>
    <dbReference type="NCBI Taxonomy" id="294"/>
    <lineage>
        <taxon>Bacteria</taxon>
        <taxon>Pseudomonadati</taxon>
        <taxon>Pseudomonadota</taxon>
        <taxon>Gammaproteobacteria</taxon>
        <taxon>Pseudomonadales</taxon>
        <taxon>Pseudomonadaceae</taxon>
        <taxon>Pseudomonas</taxon>
    </lineage>
</organism>
<keyword evidence="3" id="KW-0520">NAD</keyword>
<evidence type="ECO:0000313" key="6">
    <source>
        <dbReference type="Proteomes" id="UP000337909"/>
    </source>
</evidence>
<dbReference type="GO" id="GO:0016491">
    <property type="term" value="F:oxidoreductase activity"/>
    <property type="evidence" value="ECO:0007669"/>
    <property type="project" value="UniProtKB-KW"/>
</dbReference>
<dbReference type="FunFam" id="3.40.50.720:FF:000084">
    <property type="entry name" value="Short-chain dehydrogenase reductase"/>
    <property type="match status" value="1"/>
</dbReference>
<dbReference type="InterPro" id="IPR057326">
    <property type="entry name" value="KR_dom"/>
</dbReference>
<dbReference type="SMART" id="SM00822">
    <property type="entry name" value="PKS_KR"/>
    <property type="match status" value="1"/>
</dbReference>
<dbReference type="PRINTS" id="PR00081">
    <property type="entry name" value="GDHRDH"/>
</dbReference>
<name>A0A5E7E4J4_PSEFL</name>
<evidence type="ECO:0000313" key="5">
    <source>
        <dbReference type="EMBL" id="VVO21332.1"/>
    </source>
</evidence>
<evidence type="ECO:0000256" key="2">
    <source>
        <dbReference type="ARBA" id="ARBA00023002"/>
    </source>
</evidence>
<proteinExistence type="inferred from homology"/>
<dbReference type="PRINTS" id="PR00080">
    <property type="entry name" value="SDRFAMILY"/>
</dbReference>
<dbReference type="Gene3D" id="3.40.50.720">
    <property type="entry name" value="NAD(P)-binding Rossmann-like Domain"/>
    <property type="match status" value="1"/>
</dbReference>
<evidence type="ECO:0000256" key="1">
    <source>
        <dbReference type="ARBA" id="ARBA00006484"/>
    </source>
</evidence>
<protein>
    <submittedName>
        <fullName evidence="5">Levodione reductase</fullName>
        <ecNumber evidence="5">1.1.1.-</ecNumber>
    </submittedName>
</protein>
<dbReference type="PANTHER" id="PTHR24321">
    <property type="entry name" value="DEHYDROGENASES, SHORT CHAIN"/>
    <property type="match status" value="1"/>
</dbReference>
<sequence>MNIQVIPVAVITGAAGGIGAALAKRLNARGCRVVLVDRDHAALRRLAQDLGLTASDSLLVTADVSQEADVRNYVEQAVARFGRIDYFGNNAGIEGSPALIEDQSVEMFDKVYAVNVRGVFMGLKYVLPVMKRQGKGSIVNMSSLAGISSGPTLSPYIMSKHAVIGLTRTAAAEAATAGVRVNAVLPGTINTEMMRRIESDSGQAATVHSANTDATPLGRYGEPEEVAALINFLFSDEASYVTSSLYTIDGGMSVF</sequence>
<dbReference type="AlphaFoldDB" id="A0A5E7E4J4"/>
<keyword evidence="2 5" id="KW-0560">Oxidoreductase</keyword>
<feature type="domain" description="Ketoreductase" evidence="4">
    <location>
        <begin position="7"/>
        <end position="189"/>
    </location>
</feature>
<dbReference type="Proteomes" id="UP000337909">
    <property type="component" value="Unassembled WGS sequence"/>
</dbReference>
<dbReference type="OrthoDB" id="6861885at2"/>
<evidence type="ECO:0000256" key="3">
    <source>
        <dbReference type="ARBA" id="ARBA00023027"/>
    </source>
</evidence>
<dbReference type="EC" id="1.1.1.-" evidence="5"/>
<accession>A0A5E7E4J4</accession>
<dbReference type="PANTHER" id="PTHR24321:SF8">
    <property type="entry name" value="ESTRADIOL 17-BETA-DEHYDROGENASE 8-RELATED"/>
    <property type="match status" value="1"/>
</dbReference>
<dbReference type="InterPro" id="IPR002347">
    <property type="entry name" value="SDR_fam"/>
</dbReference>
<dbReference type="SUPFAM" id="SSF51735">
    <property type="entry name" value="NAD(P)-binding Rossmann-fold domains"/>
    <property type="match status" value="1"/>
</dbReference>
<reference evidence="5 6" key="1">
    <citation type="submission" date="2019-09" db="EMBL/GenBank/DDBJ databases">
        <authorList>
            <person name="Chandra G."/>
            <person name="Truman W A."/>
        </authorList>
    </citation>
    <scope>NUCLEOTIDE SEQUENCE [LARGE SCALE GENOMIC DNA]</scope>
    <source>
        <strain evidence="5">PS691</strain>
    </source>
</reference>
<comment type="similarity">
    <text evidence="1">Belongs to the short-chain dehydrogenases/reductases (SDR) family.</text>
</comment>
<evidence type="ECO:0000259" key="4">
    <source>
        <dbReference type="SMART" id="SM00822"/>
    </source>
</evidence>